<organism evidence="2">
    <name type="scientific">Octopus bimaculoides</name>
    <name type="common">California two-spotted octopus</name>
    <dbReference type="NCBI Taxonomy" id="37653"/>
    <lineage>
        <taxon>Eukaryota</taxon>
        <taxon>Metazoa</taxon>
        <taxon>Spiralia</taxon>
        <taxon>Lophotrochozoa</taxon>
        <taxon>Mollusca</taxon>
        <taxon>Cephalopoda</taxon>
        <taxon>Coleoidea</taxon>
        <taxon>Octopodiformes</taxon>
        <taxon>Octopoda</taxon>
        <taxon>Incirrata</taxon>
        <taxon>Octopodidae</taxon>
        <taxon>Octopus</taxon>
    </lineage>
</organism>
<evidence type="ECO:0000256" key="1">
    <source>
        <dbReference type="SAM" id="MobiDB-lite"/>
    </source>
</evidence>
<reference evidence="2" key="1">
    <citation type="submission" date="2015-07" db="EMBL/GenBank/DDBJ databases">
        <title>MeaNS - Measles Nucleotide Surveillance Program.</title>
        <authorList>
            <person name="Tran T."/>
            <person name="Druce J."/>
        </authorList>
    </citation>
    <scope>NUCLEOTIDE SEQUENCE</scope>
    <source>
        <strain evidence="2">UCB-OBI-ISO-001</strain>
        <tissue evidence="2">Gonad</tissue>
    </source>
</reference>
<sequence>MQTVLETTILTGKANGEDVFVPKIPLIPSDTQIDLKRLQFPLRLSFAMRINKAQGQTLDFCRQLPTTSLDNFRQTLPPTSDNLSRQPPTISPSSS</sequence>
<feature type="region of interest" description="Disordered" evidence="1">
    <location>
        <begin position="70"/>
        <end position="95"/>
    </location>
</feature>
<gene>
    <name evidence="2" type="ORF">OCBIM_22019867mg</name>
</gene>
<proteinExistence type="predicted"/>
<evidence type="ECO:0000313" key="2">
    <source>
        <dbReference type="EMBL" id="KOF63221.1"/>
    </source>
</evidence>
<dbReference type="EMBL" id="KQ431342">
    <property type="protein sequence ID" value="KOF63221.1"/>
    <property type="molecule type" value="Genomic_DNA"/>
</dbReference>
<accession>A0A0L8FIJ7</accession>
<dbReference type="AlphaFoldDB" id="A0A0L8FIJ7"/>
<evidence type="ECO:0008006" key="3">
    <source>
        <dbReference type="Google" id="ProtNLM"/>
    </source>
</evidence>
<dbReference type="GO" id="GO:0005657">
    <property type="term" value="C:replication fork"/>
    <property type="evidence" value="ECO:0007669"/>
    <property type="project" value="TreeGrafter"/>
</dbReference>
<dbReference type="GO" id="GO:0006260">
    <property type="term" value="P:DNA replication"/>
    <property type="evidence" value="ECO:0007669"/>
    <property type="project" value="TreeGrafter"/>
</dbReference>
<dbReference type="PANTHER" id="PTHR23274:SF51">
    <property type="entry name" value="OS03G0423850 PROTEIN"/>
    <property type="match status" value="1"/>
</dbReference>
<name>A0A0L8FIJ7_OCTBM</name>
<dbReference type="PANTHER" id="PTHR23274">
    <property type="entry name" value="DNA HELICASE-RELATED"/>
    <property type="match status" value="1"/>
</dbReference>
<protein>
    <recommendedName>
        <fullName evidence="3">ATP-dependent DNA helicase</fullName>
    </recommendedName>
</protein>